<dbReference type="EMBL" id="CP003532">
    <property type="protein sequence ID" value="AFK06988.1"/>
    <property type="molecule type" value="Genomic_DNA"/>
</dbReference>
<keyword evidence="2" id="KW-1185">Reference proteome</keyword>
<gene>
    <name evidence="1" type="ORF">Theba_1300</name>
</gene>
<dbReference type="Proteomes" id="UP000002881">
    <property type="component" value="Chromosome"/>
</dbReference>
<dbReference type="HOGENOM" id="CLU_2650249_0_0_0"/>
<evidence type="ECO:0000313" key="1">
    <source>
        <dbReference type="EMBL" id="AFK06988.1"/>
    </source>
</evidence>
<organism evidence="1 2">
    <name type="scientific">Mesotoga prima MesG1.Ag.4.2</name>
    <dbReference type="NCBI Taxonomy" id="660470"/>
    <lineage>
        <taxon>Bacteria</taxon>
        <taxon>Thermotogati</taxon>
        <taxon>Thermotogota</taxon>
        <taxon>Thermotogae</taxon>
        <taxon>Kosmotogales</taxon>
        <taxon>Kosmotogaceae</taxon>
        <taxon>Mesotoga</taxon>
    </lineage>
</organism>
<protein>
    <submittedName>
        <fullName evidence="1">Uncharacterized protein</fullName>
    </submittedName>
</protein>
<evidence type="ECO:0000313" key="2">
    <source>
        <dbReference type="Proteomes" id="UP000002881"/>
    </source>
</evidence>
<accession>I2F4Y5</accession>
<dbReference type="KEGG" id="mpg:Theba_1300"/>
<dbReference type="AlphaFoldDB" id="I2F4Y5"/>
<proteinExistence type="predicted"/>
<sequence length="76" mass="8590">MHGITRKGILELEEENKPEKEGIMRALLSKIMESTSADRSIFINIDALAGKMNMMRYETFDALNFLHGRGSSEDSL</sequence>
<reference evidence="1 2" key="1">
    <citation type="journal article" date="2012" name="Genome Biol. Evol.">
        <title>Genome Sequence of the Mesophilic Thermotogales Bacterium Mesotoga prima MesG1.Ag.4.2 Reveals the Largest Thermotogales Genome To Date.</title>
        <authorList>
            <person name="Zhaxybayeva O."/>
            <person name="Swithers K.S."/>
            <person name="Foght J."/>
            <person name="Green A.G."/>
            <person name="Bruce D."/>
            <person name="Detter C."/>
            <person name="Han S."/>
            <person name="Teshima H."/>
            <person name="Han J."/>
            <person name="Woyke T."/>
            <person name="Pitluck S."/>
            <person name="Nolan M."/>
            <person name="Ivanova N."/>
            <person name="Pati A."/>
            <person name="Land M.L."/>
            <person name="Dlutek M."/>
            <person name="Doolittle W.F."/>
            <person name="Noll K.M."/>
            <person name="Nesbo C.L."/>
        </authorList>
    </citation>
    <scope>NUCLEOTIDE SEQUENCE [LARGE SCALE GENOMIC DNA]</scope>
    <source>
        <strain evidence="2">mesG1.Ag.4.2</strain>
    </source>
</reference>
<name>I2F4Y5_9BACT</name>